<protein>
    <submittedName>
        <fullName evidence="4">ADP-ribosylglycohydrolase family protein</fullName>
    </submittedName>
</protein>
<dbReference type="Pfam" id="PF03747">
    <property type="entry name" value="ADP_ribosyl_GH"/>
    <property type="match status" value="1"/>
</dbReference>
<keyword evidence="5" id="KW-1185">Reference proteome</keyword>
<comment type="similarity">
    <text evidence="1">Belongs to the ADP-ribosylglycohydrolase family.</text>
</comment>
<name>A0A3A8NB18_9BACT</name>
<feature type="binding site" evidence="3">
    <location>
        <position position="302"/>
    </location>
    <ligand>
        <name>Mg(2+)</name>
        <dbReference type="ChEBI" id="CHEBI:18420"/>
        <label>2</label>
    </ligand>
</feature>
<dbReference type="InterPro" id="IPR036705">
    <property type="entry name" value="Ribosyl_crysJ1_sf"/>
</dbReference>
<dbReference type="InterPro" id="IPR005502">
    <property type="entry name" value="Ribosyl_crysJ1"/>
</dbReference>
<evidence type="ECO:0000313" key="5">
    <source>
        <dbReference type="Proteomes" id="UP000273405"/>
    </source>
</evidence>
<comment type="caution">
    <text evidence="4">The sequence shown here is derived from an EMBL/GenBank/DDBJ whole genome shotgun (WGS) entry which is preliminary data.</text>
</comment>
<dbReference type="Gene3D" id="1.10.4080.10">
    <property type="entry name" value="ADP-ribosylation/Crystallin J1"/>
    <property type="match status" value="1"/>
</dbReference>
<dbReference type="SUPFAM" id="SSF101478">
    <property type="entry name" value="ADP-ribosylglycohydrolase"/>
    <property type="match status" value="1"/>
</dbReference>
<organism evidence="4 5">
    <name type="scientific">Corallococcus sicarius</name>
    <dbReference type="NCBI Taxonomy" id="2316726"/>
    <lineage>
        <taxon>Bacteria</taxon>
        <taxon>Pseudomonadati</taxon>
        <taxon>Myxococcota</taxon>
        <taxon>Myxococcia</taxon>
        <taxon>Myxococcales</taxon>
        <taxon>Cystobacterineae</taxon>
        <taxon>Myxococcaceae</taxon>
        <taxon>Corallococcus</taxon>
    </lineage>
</organism>
<dbReference type="PANTHER" id="PTHR16222:SF24">
    <property type="entry name" value="ADP-RIBOSYLHYDROLASE ARH3"/>
    <property type="match status" value="1"/>
</dbReference>
<dbReference type="InterPro" id="IPR050792">
    <property type="entry name" value="ADP-ribosylglycohydrolase"/>
</dbReference>
<dbReference type="AlphaFoldDB" id="A0A3A8NB18"/>
<reference evidence="5" key="1">
    <citation type="submission" date="2018-09" db="EMBL/GenBank/DDBJ databases">
        <authorList>
            <person name="Livingstone P.G."/>
            <person name="Whitworth D.E."/>
        </authorList>
    </citation>
    <scope>NUCLEOTIDE SEQUENCE [LARGE SCALE GENOMIC DNA]</scope>
    <source>
        <strain evidence="5">CA040B</strain>
    </source>
</reference>
<keyword evidence="3" id="KW-0479">Metal-binding</keyword>
<dbReference type="OrthoDB" id="9806482at2"/>
<evidence type="ECO:0000256" key="2">
    <source>
        <dbReference type="ARBA" id="ARBA00022801"/>
    </source>
</evidence>
<sequence>MPPPPRRRATGPDPLPGQRARGALLGLAAGNALAVPTAGRPFYAPAFPQLAEGPYQGIVGGGPHELRKGQVTEPTQLAVALTLSLRDLKRYDAADALRRYRAWQFHAFAISDPMKEVLEECEAGFANAVKEAGKRVWQKGFRRVANAGALPRAVPLAVLLSKDPFALAQAAMEDTALTHFDPRSQLASAGLCAAIAKAITGGPNLKAADLLPAAETGISLAGAALARQEKDFVQEITRASALLREDLALAAQDDPQLYGPELHMHRPGNNAVRAAFRLAFWELLHVSTLEGGLLDVVHRGGDTEVHGAVTGALLGAFHGEGALPADWREKVLLALQPANPLQKGTVMWEVYHPRHLLLLAPG</sequence>
<evidence type="ECO:0000256" key="3">
    <source>
        <dbReference type="PIRSR" id="PIRSR605502-1"/>
    </source>
</evidence>
<gene>
    <name evidence="4" type="ORF">D7X12_18910</name>
</gene>
<dbReference type="GO" id="GO:0016787">
    <property type="term" value="F:hydrolase activity"/>
    <property type="evidence" value="ECO:0007669"/>
    <property type="project" value="UniProtKB-KW"/>
</dbReference>
<keyword evidence="3" id="KW-0460">Magnesium</keyword>
<evidence type="ECO:0000256" key="1">
    <source>
        <dbReference type="ARBA" id="ARBA00010702"/>
    </source>
</evidence>
<proteinExistence type="inferred from homology"/>
<comment type="cofactor">
    <cofactor evidence="3">
        <name>Mg(2+)</name>
        <dbReference type="ChEBI" id="CHEBI:18420"/>
    </cofactor>
    <text evidence="3">Binds 2 magnesium ions per subunit.</text>
</comment>
<evidence type="ECO:0000313" key="4">
    <source>
        <dbReference type="EMBL" id="RKH41183.1"/>
    </source>
</evidence>
<feature type="binding site" evidence="3">
    <location>
        <position position="72"/>
    </location>
    <ligand>
        <name>Mg(2+)</name>
        <dbReference type="ChEBI" id="CHEBI:18420"/>
        <label>1</label>
    </ligand>
</feature>
<accession>A0A3A8NB18</accession>
<keyword evidence="2 4" id="KW-0378">Hydrolase</keyword>
<dbReference type="EMBL" id="RAWG01000113">
    <property type="protein sequence ID" value="RKH41183.1"/>
    <property type="molecule type" value="Genomic_DNA"/>
</dbReference>
<dbReference type="PANTHER" id="PTHR16222">
    <property type="entry name" value="ADP-RIBOSYLGLYCOHYDROLASE"/>
    <property type="match status" value="1"/>
</dbReference>
<dbReference type="Proteomes" id="UP000273405">
    <property type="component" value="Unassembled WGS sequence"/>
</dbReference>
<dbReference type="GO" id="GO:0046872">
    <property type="term" value="F:metal ion binding"/>
    <property type="evidence" value="ECO:0007669"/>
    <property type="project" value="UniProtKB-KW"/>
</dbReference>